<dbReference type="InterPro" id="IPR010239">
    <property type="entry name" value="CHP02001"/>
</dbReference>
<dbReference type="Proteomes" id="UP001595722">
    <property type="component" value="Unassembled WGS sequence"/>
</dbReference>
<reference evidence="3" key="1">
    <citation type="journal article" date="2019" name="Int. J. Syst. Evol. Microbiol.">
        <title>The Global Catalogue of Microorganisms (GCM) 10K type strain sequencing project: providing services to taxonomists for standard genome sequencing and annotation.</title>
        <authorList>
            <consortium name="The Broad Institute Genomics Platform"/>
            <consortium name="The Broad Institute Genome Sequencing Center for Infectious Disease"/>
            <person name="Wu L."/>
            <person name="Ma J."/>
        </authorList>
    </citation>
    <scope>NUCLEOTIDE SEQUENCE [LARGE SCALE GENOMIC DNA]</scope>
    <source>
        <strain evidence="3">KCTC 42424</strain>
    </source>
</reference>
<proteinExistence type="predicted"/>
<feature type="chain" id="PRO_5046241311" evidence="1">
    <location>
        <begin position="34"/>
        <end position="234"/>
    </location>
</feature>
<accession>A0ABV7VRZ6</accession>
<dbReference type="EMBL" id="JBHRYB010000006">
    <property type="protein sequence ID" value="MFC3680306.1"/>
    <property type="molecule type" value="Genomic_DNA"/>
</dbReference>
<organism evidence="2 3">
    <name type="scientific">Bacterioplanoides pacificum</name>
    <dbReference type="NCBI Taxonomy" id="1171596"/>
    <lineage>
        <taxon>Bacteria</taxon>
        <taxon>Pseudomonadati</taxon>
        <taxon>Pseudomonadota</taxon>
        <taxon>Gammaproteobacteria</taxon>
        <taxon>Oceanospirillales</taxon>
        <taxon>Oceanospirillaceae</taxon>
        <taxon>Bacterioplanoides</taxon>
    </lineage>
</organism>
<comment type="caution">
    <text evidence="2">The sequence shown here is derived from an EMBL/GenBank/DDBJ whole genome shotgun (WGS) entry which is preliminary data.</text>
</comment>
<name>A0ABV7VRZ6_9GAMM</name>
<dbReference type="Pfam" id="PF09694">
    <property type="entry name" value="Gcw_chp"/>
    <property type="match status" value="1"/>
</dbReference>
<evidence type="ECO:0000313" key="3">
    <source>
        <dbReference type="Proteomes" id="UP001595722"/>
    </source>
</evidence>
<keyword evidence="3" id="KW-1185">Reference proteome</keyword>
<feature type="signal peptide" evidence="1">
    <location>
        <begin position="1"/>
        <end position="33"/>
    </location>
</feature>
<keyword evidence="1" id="KW-0732">Signal</keyword>
<protein>
    <submittedName>
        <fullName evidence="2">TorF family putative porin</fullName>
    </submittedName>
</protein>
<evidence type="ECO:0000313" key="2">
    <source>
        <dbReference type="EMBL" id="MFC3680306.1"/>
    </source>
</evidence>
<dbReference type="RefSeq" id="WP_376866230.1">
    <property type="nucleotide sequence ID" value="NZ_JBHRYB010000006.1"/>
</dbReference>
<gene>
    <name evidence="2" type="ORF">ACFOMG_09385</name>
</gene>
<sequence length="234" mass="26111">MTQTIRTQRPANLLKHSLAAATLSLVMALPAQAAGYQAGLMTDYLFRGLTRTDHGPAVYLQGKTQRGDAYASVKAINIDTPDGAEGLPVEMDVSFGYNNRFDSFNIDVEVITYNFLVDSMADETEFKLGTRLAKGLDLELYRGIKGKTWYPEISYEKFLKNRLYLDGSVGFWKQDDADDTALTARLELGRDFPEFHGIDIYGGLDFISDSTPFGNDADKDDSELEFVLGIRKNF</sequence>
<evidence type="ECO:0000256" key="1">
    <source>
        <dbReference type="SAM" id="SignalP"/>
    </source>
</evidence>